<evidence type="ECO:0000313" key="1">
    <source>
        <dbReference type="EMBL" id="QKJ32696.1"/>
    </source>
</evidence>
<reference evidence="1 2" key="1">
    <citation type="submission" date="2020-05" db="EMBL/GenBank/DDBJ databases">
        <title>Mucilaginibacter mali sp. nov.</title>
        <authorList>
            <person name="Kim H.S."/>
            <person name="Lee K.C."/>
            <person name="Suh M.K."/>
            <person name="Kim J.-S."/>
            <person name="Han K.-I."/>
            <person name="Eom M.K."/>
            <person name="Shin Y.K."/>
            <person name="Lee J.-S."/>
        </authorList>
    </citation>
    <scope>NUCLEOTIDE SEQUENCE [LARGE SCALE GENOMIC DNA]</scope>
    <source>
        <strain evidence="1 2">G2-14</strain>
    </source>
</reference>
<protein>
    <recommendedName>
        <fullName evidence="3">KTSC domain-containing protein</fullName>
    </recommendedName>
</protein>
<dbReference type="EMBL" id="CP054139">
    <property type="protein sequence ID" value="QKJ32696.1"/>
    <property type="molecule type" value="Genomic_DNA"/>
</dbReference>
<keyword evidence="2" id="KW-1185">Reference proteome</keyword>
<evidence type="ECO:0008006" key="3">
    <source>
        <dbReference type="Google" id="ProtNLM"/>
    </source>
</evidence>
<organism evidence="1 2">
    <name type="scientific">Mucilaginibacter mali</name>
    <dbReference type="NCBI Taxonomy" id="2740462"/>
    <lineage>
        <taxon>Bacteria</taxon>
        <taxon>Pseudomonadati</taxon>
        <taxon>Bacteroidota</taxon>
        <taxon>Sphingobacteriia</taxon>
        <taxon>Sphingobacteriales</taxon>
        <taxon>Sphingobacteriaceae</taxon>
        <taxon>Mucilaginibacter</taxon>
    </lineage>
</organism>
<gene>
    <name evidence="1" type="ORF">HQ865_24020</name>
</gene>
<name>A0A7D4UH43_9SPHI</name>
<dbReference type="AlphaFoldDB" id="A0A7D4UH43"/>
<dbReference type="KEGG" id="mmab:HQ865_24020"/>
<sequence>MVPYANKQGDSGVAAYEAAPGSITVQFVGGDIYLYTNNSAGAINIKQMKHLAERGSGLSTFISQCVKDGYESKLNS</sequence>
<accession>A0A7D4UH43</accession>
<dbReference type="RefSeq" id="WP_173417343.1">
    <property type="nucleotide sequence ID" value="NZ_CP054139.1"/>
</dbReference>
<evidence type="ECO:0000313" key="2">
    <source>
        <dbReference type="Proteomes" id="UP000505355"/>
    </source>
</evidence>
<dbReference type="Proteomes" id="UP000505355">
    <property type="component" value="Chromosome"/>
</dbReference>
<proteinExistence type="predicted"/>